<feature type="transmembrane region" description="Helical" evidence="1">
    <location>
        <begin position="149"/>
        <end position="175"/>
    </location>
</feature>
<dbReference type="eggNOG" id="ENOG502QTBQ">
    <property type="taxonomic scope" value="Eukaryota"/>
</dbReference>
<dbReference type="SUPFAM" id="SSF53474">
    <property type="entry name" value="alpha/beta-Hydrolases"/>
    <property type="match status" value="1"/>
</dbReference>
<dbReference type="KEGG" id="ngr:NAEGRDRAFT_81350"/>
<dbReference type="InterPro" id="IPR022742">
    <property type="entry name" value="Hydrolase_4"/>
</dbReference>
<dbReference type="InParanoid" id="D2VVA1"/>
<proteinExistence type="predicted"/>
<protein>
    <submittedName>
        <fullName evidence="3">Predicted protein</fullName>
    </submittedName>
</protein>
<keyword evidence="1" id="KW-1133">Transmembrane helix</keyword>
<evidence type="ECO:0000256" key="1">
    <source>
        <dbReference type="SAM" id="Phobius"/>
    </source>
</evidence>
<gene>
    <name evidence="3" type="ORF">NAEGRDRAFT_81350</name>
</gene>
<dbReference type="RefSeq" id="XP_002672018.1">
    <property type="nucleotide sequence ID" value="XM_002671972.1"/>
</dbReference>
<name>D2VVA1_NAEGR</name>
<keyword evidence="4" id="KW-1185">Reference proteome</keyword>
<keyword evidence="1" id="KW-0812">Transmembrane</keyword>
<dbReference type="VEuPathDB" id="AmoebaDB:NAEGRDRAFT_81350"/>
<dbReference type="InterPro" id="IPR029058">
    <property type="entry name" value="AB_hydrolase_fold"/>
</dbReference>
<evidence type="ECO:0000313" key="3">
    <source>
        <dbReference type="EMBL" id="EFC39274.1"/>
    </source>
</evidence>
<sequence length="578" mass="64882">MSSELFIISTPIASSMASLDTVGGGAGSTLKPSSTISSCWSHEDLNQYFTKSVNVVQPKKSLDTNSIHERDMHARVNLNKIPITLDTNNLTRNRVSSISINSPSSLADLTPIVEKENKRAKAKRILNQLLSKKSRIIVKKPVTRKTSMIIKFIVTCAALNILGFITFAAIVTFVLPNLFMHPAAYVSVSAKHHLLHEDATLYRKLVHTANIPETLVTFPDNTITSNTDDNGESFNRKAGLKIDVSRFNLLKNNEEKKETPVDHDIHPPFATMDHVSYMKGNHRDRLVDYIEALPHKNDPLIDFGLEYKNISFSSLYEKNKMLRGWYVEANDKNSKKAVVIVHGAFYDRRDVLEHLPYIHKLGVHVLLFDMLNHGVSDGDEGCSLGYREWMGVMGAIDYLEGIVPDVEVVAFGSSTGAASSIVAASQDPRIKAIIAENPFAERTLQIKDVLESALYKNGWSHQLPSLFAGIIESYGKFIPELLIRGVSVLVNWRMCDFSVNPYHASDAMREMSKPLLLMHSKTDKVVDFKHSQILSSLASGPIEYWIVEDAPHSCIHRHLKDEFEERVISFLQKYLLKQ</sequence>
<dbReference type="PANTHER" id="PTHR43358">
    <property type="entry name" value="ALPHA/BETA-HYDROLASE"/>
    <property type="match status" value="1"/>
</dbReference>
<dbReference type="InterPro" id="IPR052920">
    <property type="entry name" value="DNA-binding_regulatory"/>
</dbReference>
<dbReference type="Proteomes" id="UP000006671">
    <property type="component" value="Unassembled WGS sequence"/>
</dbReference>
<dbReference type="PANTHER" id="PTHR43358:SF4">
    <property type="entry name" value="ALPHA_BETA HYDROLASE FOLD-1 DOMAIN-CONTAINING PROTEIN"/>
    <property type="match status" value="1"/>
</dbReference>
<dbReference type="Pfam" id="PF12146">
    <property type="entry name" value="Hydrolase_4"/>
    <property type="match status" value="1"/>
</dbReference>
<dbReference type="AlphaFoldDB" id="D2VVA1"/>
<keyword evidence="1" id="KW-0472">Membrane</keyword>
<dbReference type="EMBL" id="GG738901">
    <property type="protein sequence ID" value="EFC39274.1"/>
    <property type="molecule type" value="Genomic_DNA"/>
</dbReference>
<organism evidence="4">
    <name type="scientific">Naegleria gruberi</name>
    <name type="common">Amoeba</name>
    <dbReference type="NCBI Taxonomy" id="5762"/>
    <lineage>
        <taxon>Eukaryota</taxon>
        <taxon>Discoba</taxon>
        <taxon>Heterolobosea</taxon>
        <taxon>Tetramitia</taxon>
        <taxon>Eutetramitia</taxon>
        <taxon>Vahlkampfiidae</taxon>
        <taxon>Naegleria</taxon>
    </lineage>
</organism>
<accession>D2VVA1</accession>
<dbReference type="STRING" id="5762.D2VVA1"/>
<evidence type="ECO:0000313" key="4">
    <source>
        <dbReference type="Proteomes" id="UP000006671"/>
    </source>
</evidence>
<dbReference type="GeneID" id="8858484"/>
<dbReference type="OrthoDB" id="2498029at2759"/>
<evidence type="ECO:0000259" key="2">
    <source>
        <dbReference type="Pfam" id="PF12146"/>
    </source>
</evidence>
<reference evidence="3 4" key="1">
    <citation type="journal article" date="2010" name="Cell">
        <title>The genome of Naegleria gruberi illuminates early eukaryotic versatility.</title>
        <authorList>
            <person name="Fritz-Laylin L.K."/>
            <person name="Prochnik S.E."/>
            <person name="Ginger M.L."/>
            <person name="Dacks J.B."/>
            <person name="Carpenter M.L."/>
            <person name="Field M.C."/>
            <person name="Kuo A."/>
            <person name="Paredez A."/>
            <person name="Chapman J."/>
            <person name="Pham J."/>
            <person name="Shu S."/>
            <person name="Neupane R."/>
            <person name="Cipriano M."/>
            <person name="Mancuso J."/>
            <person name="Tu H."/>
            <person name="Salamov A."/>
            <person name="Lindquist E."/>
            <person name="Shapiro H."/>
            <person name="Lucas S."/>
            <person name="Grigoriev I.V."/>
            <person name="Cande W.Z."/>
            <person name="Fulton C."/>
            <person name="Rokhsar D.S."/>
            <person name="Dawson S.C."/>
        </authorList>
    </citation>
    <scope>NUCLEOTIDE SEQUENCE [LARGE SCALE GENOMIC DNA]</scope>
    <source>
        <strain evidence="3 4">NEG-M</strain>
    </source>
</reference>
<dbReference type="Gene3D" id="3.40.50.1820">
    <property type="entry name" value="alpha/beta hydrolase"/>
    <property type="match status" value="1"/>
</dbReference>
<feature type="domain" description="Serine aminopeptidase S33" evidence="2">
    <location>
        <begin position="333"/>
        <end position="552"/>
    </location>
</feature>